<sequence length="87" mass="9837">MIASVFVLFLLAIFSGFFLSFSRFLNCLIMLENFNVLLLIFCLVVDNVNNHMIFIALMVVSTIEVMAGLIILTRVWNCSPLLELGSF</sequence>
<accession>A0A0U1Z4N8</accession>
<keyword evidence="1" id="KW-1133">Transmembrane helix</keyword>
<dbReference type="Pfam" id="PF06235">
    <property type="entry name" value="NAD4L"/>
    <property type="match status" value="1"/>
</dbReference>
<dbReference type="EMBL" id="KP057580">
    <property type="protein sequence ID" value="AJP00023.1"/>
    <property type="molecule type" value="Genomic_DNA"/>
</dbReference>
<keyword evidence="1" id="KW-0472">Membrane</keyword>
<keyword evidence="1" id="KW-0812">Transmembrane</keyword>
<organism evidence="2">
    <name type="scientific">Raillietina tetragona</name>
    <dbReference type="NCBI Taxonomy" id="984823"/>
    <lineage>
        <taxon>Eukaryota</taxon>
        <taxon>Metazoa</taxon>
        <taxon>Spiralia</taxon>
        <taxon>Lophotrochozoa</taxon>
        <taxon>Platyhelminthes</taxon>
        <taxon>Cestoda</taxon>
        <taxon>Eucestoda</taxon>
        <taxon>Cyclophyllidea</taxon>
        <taxon>Davaineidae</taxon>
        <taxon>Raillietina</taxon>
    </lineage>
</organism>
<evidence type="ECO:0000256" key="1">
    <source>
        <dbReference type="SAM" id="Phobius"/>
    </source>
</evidence>
<name>A0A0U1Z4N8_9CEST</name>
<feature type="transmembrane region" description="Helical" evidence="1">
    <location>
        <begin position="52"/>
        <end position="76"/>
    </location>
</feature>
<reference evidence="2" key="2">
    <citation type="journal article" date="2015" name="Mitochondrial DNA">
        <title>The full mitochondrial genome sequence of Raillietina tetragona from chicken (Cestoda: Davaineidae).</title>
        <authorList>
            <person name="Liang J.Y."/>
            <person name="Lin R.Q."/>
        </authorList>
    </citation>
    <scope>NUCLEOTIDE SEQUENCE</scope>
</reference>
<dbReference type="InterPro" id="IPR009356">
    <property type="entry name" value="NAD_DH_su4L"/>
</dbReference>
<protein>
    <submittedName>
        <fullName evidence="2">NADH dehydrogenase subunit 4L</fullName>
    </submittedName>
</protein>
<feature type="transmembrane region" description="Helical" evidence="1">
    <location>
        <begin position="28"/>
        <end position="45"/>
    </location>
</feature>
<keyword evidence="2" id="KW-0496">Mitochondrion</keyword>
<dbReference type="AlphaFoldDB" id="A0A0U1Z4N8"/>
<gene>
    <name evidence="2" type="primary">nad4L</name>
</gene>
<evidence type="ECO:0000313" key="2">
    <source>
        <dbReference type="EMBL" id="AJP00023.1"/>
    </source>
</evidence>
<reference evidence="2" key="1">
    <citation type="submission" date="2014-10" db="EMBL/GenBank/DDBJ databases">
        <authorList>
            <person name="Seo M.-J."/>
            <person name="Seok Y.J."/>
            <person name="Cha I.-T."/>
        </authorList>
    </citation>
    <scope>NUCLEOTIDE SEQUENCE</scope>
</reference>
<proteinExistence type="predicted"/>
<geneLocation type="mitochondrion" evidence="2"/>